<dbReference type="PANTHER" id="PTHR30055">
    <property type="entry name" value="HTH-TYPE TRANSCRIPTIONAL REGULATOR RUTR"/>
    <property type="match status" value="1"/>
</dbReference>
<feature type="DNA-binding region" description="H-T-H motif" evidence="4">
    <location>
        <begin position="29"/>
        <end position="48"/>
    </location>
</feature>
<evidence type="ECO:0000256" key="1">
    <source>
        <dbReference type="ARBA" id="ARBA00023015"/>
    </source>
</evidence>
<accession>A0A2I1IJK1</accession>
<dbReference type="Gene3D" id="1.10.357.10">
    <property type="entry name" value="Tetracycline Repressor, domain 2"/>
    <property type="match status" value="1"/>
</dbReference>
<evidence type="ECO:0000256" key="4">
    <source>
        <dbReference type="PROSITE-ProRule" id="PRU00335"/>
    </source>
</evidence>
<dbReference type="SUPFAM" id="SSF46689">
    <property type="entry name" value="Homeodomain-like"/>
    <property type="match status" value="1"/>
</dbReference>
<protein>
    <submittedName>
        <fullName evidence="6">TetR family transcriptional regulator</fullName>
    </submittedName>
</protein>
<sequence>MMDPMSLSVHRIADAAVAILTDYGMGDLSMRRLARDLGVGPSALYWHVKNKQEIFVLVARRIAGEIDETLGDGTDLAPTEILLHMHDVLLRYRDGADIFSLAYAHSGDSVLPTAVRTQIADEAERHSSVVLTCGTVAFEQNRSLFDSTAGPADSRAALAAALTRIGRNAD</sequence>
<dbReference type="InterPro" id="IPR001647">
    <property type="entry name" value="HTH_TetR"/>
</dbReference>
<keyword evidence="1" id="KW-0805">Transcription regulation</keyword>
<evidence type="ECO:0000256" key="3">
    <source>
        <dbReference type="ARBA" id="ARBA00023163"/>
    </source>
</evidence>
<dbReference type="PANTHER" id="PTHR30055:SF234">
    <property type="entry name" value="HTH-TYPE TRANSCRIPTIONAL REGULATOR BETI"/>
    <property type="match status" value="1"/>
</dbReference>
<evidence type="ECO:0000313" key="6">
    <source>
        <dbReference type="EMBL" id="PKY71309.1"/>
    </source>
</evidence>
<dbReference type="GO" id="GO:0003700">
    <property type="term" value="F:DNA-binding transcription factor activity"/>
    <property type="evidence" value="ECO:0007669"/>
    <property type="project" value="TreeGrafter"/>
</dbReference>
<dbReference type="PRINTS" id="PR00455">
    <property type="entry name" value="HTHTETR"/>
</dbReference>
<reference evidence="6 7" key="1">
    <citation type="submission" date="2017-12" db="EMBL/GenBank/DDBJ databases">
        <title>Phylogenetic diversity of female urinary microbiome.</title>
        <authorList>
            <person name="Thomas-White K."/>
            <person name="Wolfe A.J."/>
        </authorList>
    </citation>
    <scope>NUCLEOTIDE SEQUENCE [LARGE SCALE GENOMIC DNA]</scope>
    <source>
        <strain evidence="6 7">UMB0426</strain>
    </source>
</reference>
<comment type="caution">
    <text evidence="6">The sequence shown here is derived from an EMBL/GenBank/DDBJ whole genome shotgun (WGS) entry which is preliminary data.</text>
</comment>
<evidence type="ECO:0000256" key="2">
    <source>
        <dbReference type="ARBA" id="ARBA00023125"/>
    </source>
</evidence>
<dbReference type="Pfam" id="PF00440">
    <property type="entry name" value="TetR_N"/>
    <property type="match status" value="1"/>
</dbReference>
<proteinExistence type="predicted"/>
<dbReference type="AlphaFoldDB" id="A0A2I1IJK1"/>
<dbReference type="InterPro" id="IPR009057">
    <property type="entry name" value="Homeodomain-like_sf"/>
</dbReference>
<feature type="domain" description="HTH tetR-type" evidence="5">
    <location>
        <begin position="6"/>
        <end position="66"/>
    </location>
</feature>
<name>A0A2I1IJK1_9MICO</name>
<keyword evidence="2 4" id="KW-0238">DNA-binding</keyword>
<evidence type="ECO:0000259" key="5">
    <source>
        <dbReference type="PROSITE" id="PS50977"/>
    </source>
</evidence>
<keyword evidence="3" id="KW-0804">Transcription</keyword>
<evidence type="ECO:0000313" key="7">
    <source>
        <dbReference type="Proteomes" id="UP000242755"/>
    </source>
</evidence>
<dbReference type="InterPro" id="IPR050109">
    <property type="entry name" value="HTH-type_TetR-like_transc_reg"/>
</dbReference>
<gene>
    <name evidence="6" type="ORF">CYJ40_01165</name>
</gene>
<dbReference type="EMBL" id="PKGO01000001">
    <property type="protein sequence ID" value="PKY71309.1"/>
    <property type="molecule type" value="Genomic_DNA"/>
</dbReference>
<dbReference type="Proteomes" id="UP000242755">
    <property type="component" value="Unassembled WGS sequence"/>
</dbReference>
<organism evidence="6 7">
    <name type="scientific">Brevibacterium ravenspurgense</name>
    <dbReference type="NCBI Taxonomy" id="479117"/>
    <lineage>
        <taxon>Bacteria</taxon>
        <taxon>Bacillati</taxon>
        <taxon>Actinomycetota</taxon>
        <taxon>Actinomycetes</taxon>
        <taxon>Micrococcales</taxon>
        <taxon>Brevibacteriaceae</taxon>
        <taxon>Brevibacterium</taxon>
    </lineage>
</organism>
<dbReference type="GO" id="GO:0000976">
    <property type="term" value="F:transcription cis-regulatory region binding"/>
    <property type="evidence" value="ECO:0007669"/>
    <property type="project" value="TreeGrafter"/>
</dbReference>
<dbReference type="STRING" id="1176165.GCA_001584405_01692"/>
<dbReference type="PROSITE" id="PS50977">
    <property type="entry name" value="HTH_TETR_2"/>
    <property type="match status" value="1"/>
</dbReference>